<comment type="subcellular location">
    <subcellularLocation>
        <location evidence="1">Membrane</location>
        <topology evidence="1">Multi-pass membrane protein</topology>
    </subcellularLocation>
</comment>
<dbReference type="PANTHER" id="PTHR43394:SF11">
    <property type="entry name" value="ATP-BINDING CASSETTE TRANSPORTER"/>
    <property type="match status" value="1"/>
</dbReference>
<accession>A0A816A877</accession>
<feature type="transmembrane region" description="Helical" evidence="12">
    <location>
        <begin position="194"/>
        <end position="214"/>
    </location>
</feature>
<comment type="caution">
    <text evidence="15">The sequence shown here is derived from an EMBL/GenBank/DDBJ whole genome shotgun (WGS) entry which is preliminary data.</text>
</comment>
<dbReference type="PROSITE" id="PS50929">
    <property type="entry name" value="ABC_TM1F"/>
    <property type="match status" value="2"/>
</dbReference>
<protein>
    <submittedName>
        <fullName evidence="15">Uncharacterized protein</fullName>
    </submittedName>
</protein>
<dbReference type="GO" id="GO:0016887">
    <property type="term" value="F:ATP hydrolysis activity"/>
    <property type="evidence" value="ECO:0007669"/>
    <property type="project" value="InterPro"/>
</dbReference>
<evidence type="ECO:0000313" key="16">
    <source>
        <dbReference type="Proteomes" id="UP000663828"/>
    </source>
</evidence>
<evidence type="ECO:0000256" key="11">
    <source>
        <dbReference type="ARBA" id="ARBA00023180"/>
    </source>
</evidence>
<proteinExistence type="inferred from homology"/>
<dbReference type="InterPro" id="IPR036640">
    <property type="entry name" value="ABC1_TM_sf"/>
</dbReference>
<dbReference type="Pfam" id="PF00005">
    <property type="entry name" value="ABC_tran"/>
    <property type="match status" value="2"/>
</dbReference>
<dbReference type="SMART" id="SM00382">
    <property type="entry name" value="AAA"/>
    <property type="match status" value="2"/>
</dbReference>
<feature type="transmembrane region" description="Helical" evidence="12">
    <location>
        <begin position="220"/>
        <end position="239"/>
    </location>
</feature>
<evidence type="ECO:0000256" key="5">
    <source>
        <dbReference type="ARBA" id="ARBA00022737"/>
    </source>
</evidence>
<feature type="domain" description="ABC transporter" evidence="13">
    <location>
        <begin position="1034"/>
        <end position="1261"/>
    </location>
</feature>
<feature type="transmembrane region" description="Helical" evidence="12">
    <location>
        <begin position="708"/>
        <end position="731"/>
    </location>
</feature>
<name>A0A816A877_ADIRI</name>
<feature type="transmembrane region" description="Helical" evidence="12">
    <location>
        <begin position="972"/>
        <end position="990"/>
    </location>
</feature>
<keyword evidence="7" id="KW-0067">ATP-binding</keyword>
<feature type="domain" description="ABC transmembrane type-1" evidence="14">
    <location>
        <begin position="712"/>
        <end position="999"/>
    </location>
</feature>
<sequence>MRMKYKNLNDDTIKKNVSVSSIQLFRFADRLDLFLMFIAICFMVIHVICLLANLVYFSRVSGLFAVGSFTAHCYEHEQQHYFNSSMAPQSNLSNSYQSKSVNHTTTLYSQTVLFRAKVMPIIRWLCSKLNDTNNFISKFDGIFRLVDNHQTTNIANERFAVSSTLTADTNPISHFNTKFFLHIEKIEKGIGFDFLIFSGVVMCIFGSLVVSFITNWKLSLIILCVIPICIGSSLLFAKFTANETSNELKTYSRAGHIVQEVFSSLKTVHALNGSKFEQNRYEKELKPTRWSNIRKGAIFGIYNGWLSFISYLVYSVGFIFGVILMSDVNQSSLSLTDVLVIVTVSAQCVKYFSLIGPFFQAFSEAQSAAASIFPIIDDMQNVGINEVDVFTEATSNEESDVDVLGDIEFSNVSFVYPSRKNTLALSNLNLCARANQTTALVGLSGCGKSTCISLLLRLYDPSAGRITIDGRSLADYHVKQLRQHIGVVSQEPILFGMSIYENIRLGKLNATRAEIETAAKEANTHEFIMQLPNKYATLVGERGIQLSGGEKQRVALARALVKQPKILLLDEATSALDNINEKIVQEALDRACKNRTTIVIAHRLSTIQNADQIYVLDKGCVVEEGTHRTLMKNEGGTYQQMVNAQQTGKMPDNDLSSVVADITQSDKQDLCGRFPLSTNSTVKTDKKTTSENSQSIFRRLLMMNSPEWISILIGCIACIINGLSQPLFAILLAEITSKFDDCNQANVFRKVLFASFLFFLLGILVLIMRFIQYGSFAIAGSKLTQRIRSKAFACLLRQEVAYFDQPQNSSGAICIRLASNAAALQDMAGTRLGFICEAIALSCFGLLFGLLYNFELTIIVAAPFFFLMSVGFLDVRLRKWWKKRADVFLAQANALVVEAIHNMRTVKPLSIEKELLRQYSDLIYGVSRTFWIREFASSIMSSVIWALDSFIMALLYWRALVLVENHELPTRSLIMVFAFAMFALQALRVVGMLSRRISASISAAEVFFDLFDRKPLIDNTSDTGHELVNFRGEITFDRVHFVYPARPTTVVLNKLQLDIKSGQRIAIVGASGCGKSTIIQLLERFYDVTHGQLFFDGVDIQQLNLQWLRSRLGLVSQEPILFDLSIAENITYGLENIPMSAIIDAAKKANIHDFIQELPKGYETKVGMKGTFLSGGEKQRIAIARVLLRRPKILLLDETTSAMDSLNEQIVQQALDQAQVEDSTRTSIIIAHRLSTIRSCDRIYVLDKGHVVESGTHTELI</sequence>
<dbReference type="PANTHER" id="PTHR43394">
    <property type="entry name" value="ATP-DEPENDENT PERMEASE MDL1, MITOCHONDRIAL"/>
    <property type="match status" value="1"/>
</dbReference>
<gene>
    <name evidence="15" type="ORF">XAT740_LOCUS46727</name>
</gene>
<dbReference type="PROSITE" id="PS50893">
    <property type="entry name" value="ABC_TRANSPORTER_2"/>
    <property type="match status" value="2"/>
</dbReference>
<evidence type="ECO:0000256" key="1">
    <source>
        <dbReference type="ARBA" id="ARBA00004141"/>
    </source>
</evidence>
<keyword evidence="8" id="KW-1278">Translocase</keyword>
<dbReference type="GO" id="GO:0015421">
    <property type="term" value="F:ABC-type oligopeptide transporter activity"/>
    <property type="evidence" value="ECO:0007669"/>
    <property type="project" value="TreeGrafter"/>
</dbReference>
<dbReference type="Gene3D" id="3.40.50.300">
    <property type="entry name" value="P-loop containing nucleotide triphosphate hydrolases"/>
    <property type="match status" value="2"/>
</dbReference>
<dbReference type="GO" id="GO:0090374">
    <property type="term" value="P:oligopeptide export from mitochondrion"/>
    <property type="evidence" value="ECO:0007669"/>
    <property type="project" value="TreeGrafter"/>
</dbReference>
<evidence type="ECO:0000256" key="12">
    <source>
        <dbReference type="SAM" id="Phobius"/>
    </source>
</evidence>
<evidence type="ECO:0000256" key="2">
    <source>
        <dbReference type="ARBA" id="ARBA00007577"/>
    </source>
</evidence>
<evidence type="ECO:0000259" key="14">
    <source>
        <dbReference type="PROSITE" id="PS50929"/>
    </source>
</evidence>
<dbReference type="Proteomes" id="UP000663828">
    <property type="component" value="Unassembled WGS sequence"/>
</dbReference>
<dbReference type="InterPro" id="IPR039421">
    <property type="entry name" value="Type_1_exporter"/>
</dbReference>
<evidence type="ECO:0000256" key="4">
    <source>
        <dbReference type="ARBA" id="ARBA00022692"/>
    </source>
</evidence>
<dbReference type="AlphaFoldDB" id="A0A816A877"/>
<dbReference type="GO" id="GO:0005524">
    <property type="term" value="F:ATP binding"/>
    <property type="evidence" value="ECO:0007669"/>
    <property type="project" value="UniProtKB-KW"/>
</dbReference>
<reference evidence="15" key="1">
    <citation type="submission" date="2021-02" db="EMBL/GenBank/DDBJ databases">
        <authorList>
            <person name="Nowell W R."/>
        </authorList>
    </citation>
    <scope>NUCLEOTIDE SEQUENCE</scope>
</reference>
<keyword evidence="4 12" id="KW-0812">Transmembrane</keyword>
<feature type="non-terminal residue" evidence="15">
    <location>
        <position position="1"/>
    </location>
</feature>
<dbReference type="InterPro" id="IPR011527">
    <property type="entry name" value="ABC1_TM_dom"/>
</dbReference>
<dbReference type="FunFam" id="3.40.50.300:FF:000205">
    <property type="entry name" value="ABC transporter B family member 4"/>
    <property type="match status" value="1"/>
</dbReference>
<dbReference type="CDD" id="cd03249">
    <property type="entry name" value="ABC_MTABC3_MDL1_MDL2"/>
    <property type="match status" value="2"/>
</dbReference>
<dbReference type="PROSITE" id="PS00211">
    <property type="entry name" value="ABC_TRANSPORTER_1"/>
    <property type="match status" value="2"/>
</dbReference>
<feature type="transmembrane region" description="Helical" evidence="12">
    <location>
        <begin position="33"/>
        <end position="56"/>
    </location>
</feature>
<feature type="transmembrane region" description="Helical" evidence="12">
    <location>
        <begin position="304"/>
        <end position="326"/>
    </location>
</feature>
<dbReference type="CDD" id="cd18578">
    <property type="entry name" value="ABC_6TM_Pgp_ABCB1_D2_like"/>
    <property type="match status" value="1"/>
</dbReference>
<dbReference type="SUPFAM" id="SSF90123">
    <property type="entry name" value="ABC transporter transmembrane region"/>
    <property type="match status" value="2"/>
</dbReference>
<keyword evidence="6" id="KW-0547">Nucleotide-binding</keyword>
<dbReference type="SUPFAM" id="SSF52540">
    <property type="entry name" value="P-loop containing nucleoside triphosphate hydrolases"/>
    <property type="match status" value="2"/>
</dbReference>
<evidence type="ECO:0000256" key="3">
    <source>
        <dbReference type="ARBA" id="ARBA00022448"/>
    </source>
</evidence>
<keyword evidence="3" id="KW-0813">Transport</keyword>
<feature type="transmembrane region" description="Helical" evidence="12">
    <location>
        <begin position="751"/>
        <end position="771"/>
    </location>
</feature>
<keyword evidence="11" id="KW-0325">Glycoprotein</keyword>
<evidence type="ECO:0000313" key="15">
    <source>
        <dbReference type="EMBL" id="CAF1592506.1"/>
    </source>
</evidence>
<keyword evidence="9 12" id="KW-1133">Transmembrane helix</keyword>
<evidence type="ECO:0000256" key="10">
    <source>
        <dbReference type="ARBA" id="ARBA00023136"/>
    </source>
</evidence>
<dbReference type="InterPro" id="IPR027417">
    <property type="entry name" value="P-loop_NTPase"/>
</dbReference>
<keyword evidence="5" id="KW-0677">Repeat</keyword>
<evidence type="ECO:0000259" key="13">
    <source>
        <dbReference type="PROSITE" id="PS50893"/>
    </source>
</evidence>
<dbReference type="GO" id="GO:0005743">
    <property type="term" value="C:mitochondrial inner membrane"/>
    <property type="evidence" value="ECO:0007669"/>
    <property type="project" value="TreeGrafter"/>
</dbReference>
<dbReference type="Pfam" id="PF00664">
    <property type="entry name" value="ABC_membrane"/>
    <property type="match status" value="2"/>
</dbReference>
<evidence type="ECO:0000256" key="7">
    <source>
        <dbReference type="ARBA" id="ARBA00022840"/>
    </source>
</evidence>
<dbReference type="Gene3D" id="1.20.1560.10">
    <property type="entry name" value="ABC transporter type 1, transmembrane domain"/>
    <property type="match status" value="1"/>
</dbReference>
<dbReference type="FunFam" id="3.40.50.300:FF:000479">
    <property type="entry name" value="Multidrug resistance protein 1A"/>
    <property type="match status" value="1"/>
</dbReference>
<dbReference type="EMBL" id="CAJNOR010006336">
    <property type="protein sequence ID" value="CAF1592506.1"/>
    <property type="molecule type" value="Genomic_DNA"/>
</dbReference>
<comment type="similarity">
    <text evidence="2">Belongs to the ABC transporter superfamily. ABCB family. Multidrug resistance exporter (TC 3.A.1.201) subfamily.</text>
</comment>
<feature type="transmembrane region" description="Helical" evidence="12">
    <location>
        <begin position="858"/>
        <end position="875"/>
    </location>
</feature>
<evidence type="ECO:0000256" key="9">
    <source>
        <dbReference type="ARBA" id="ARBA00022989"/>
    </source>
</evidence>
<dbReference type="InterPro" id="IPR003439">
    <property type="entry name" value="ABC_transporter-like_ATP-bd"/>
</dbReference>
<keyword evidence="16" id="KW-1185">Reference proteome</keyword>
<dbReference type="InterPro" id="IPR003593">
    <property type="entry name" value="AAA+_ATPase"/>
</dbReference>
<feature type="domain" description="ABC transporter" evidence="13">
    <location>
        <begin position="407"/>
        <end position="643"/>
    </location>
</feature>
<feature type="domain" description="ABC transmembrane type-1" evidence="14">
    <location>
        <begin position="183"/>
        <end position="364"/>
    </location>
</feature>
<keyword evidence="10 12" id="KW-0472">Membrane</keyword>
<evidence type="ECO:0000256" key="8">
    <source>
        <dbReference type="ARBA" id="ARBA00022967"/>
    </source>
</evidence>
<organism evidence="15 16">
    <name type="scientific">Adineta ricciae</name>
    <name type="common">Rotifer</name>
    <dbReference type="NCBI Taxonomy" id="249248"/>
    <lineage>
        <taxon>Eukaryota</taxon>
        <taxon>Metazoa</taxon>
        <taxon>Spiralia</taxon>
        <taxon>Gnathifera</taxon>
        <taxon>Rotifera</taxon>
        <taxon>Eurotatoria</taxon>
        <taxon>Bdelloidea</taxon>
        <taxon>Adinetida</taxon>
        <taxon>Adinetidae</taxon>
        <taxon>Adineta</taxon>
    </lineage>
</organism>
<dbReference type="InterPro" id="IPR017871">
    <property type="entry name" value="ABC_transporter-like_CS"/>
</dbReference>
<feature type="transmembrane region" description="Helical" evidence="12">
    <location>
        <begin position="935"/>
        <end position="957"/>
    </location>
</feature>
<evidence type="ECO:0000256" key="6">
    <source>
        <dbReference type="ARBA" id="ARBA00022741"/>
    </source>
</evidence>